<proteinExistence type="predicted"/>
<keyword evidence="1" id="KW-0285">Flavoprotein</keyword>
<dbReference type="GO" id="GO:0050660">
    <property type="term" value="F:flavin adenine dinucleotide binding"/>
    <property type="evidence" value="ECO:0007669"/>
    <property type="project" value="InterPro"/>
</dbReference>
<dbReference type="InterPro" id="IPR004113">
    <property type="entry name" value="FAD-bd_oxidored_4_C"/>
</dbReference>
<accession>A0A445MZ69</accession>
<dbReference type="EMBL" id="OJIN01000172">
    <property type="protein sequence ID" value="SPD74723.1"/>
    <property type="molecule type" value="Genomic_DNA"/>
</dbReference>
<dbReference type="InterPro" id="IPR016171">
    <property type="entry name" value="Vanillyl_alc_oxidase_C-sub2"/>
</dbReference>
<evidence type="ECO:0000256" key="2">
    <source>
        <dbReference type="ARBA" id="ARBA00022827"/>
    </source>
</evidence>
<dbReference type="GO" id="GO:0003824">
    <property type="term" value="F:catalytic activity"/>
    <property type="evidence" value="ECO:0007669"/>
    <property type="project" value="InterPro"/>
</dbReference>
<evidence type="ECO:0000313" key="4">
    <source>
        <dbReference type="EMBL" id="SPD74723.1"/>
    </source>
</evidence>
<evidence type="ECO:0000256" key="1">
    <source>
        <dbReference type="ARBA" id="ARBA00022630"/>
    </source>
</evidence>
<protein>
    <recommendedName>
        <fullName evidence="3">FAD-binding oxidoreductase/transferase type 4 C-terminal domain-containing protein</fullName>
    </recommendedName>
</protein>
<sequence length="163" mass="19111">MPDGYREILTDLGQIDPKSHREMGKRSSMGMWAFMEEFASKEGFFEYYKTTREYTDNVFKEERLAEYGCKRFDLIIPFGHTSVYVGNNIFYDQGRPELREKLLKVVKEHTEFVTKLGASMDVHQGFAAEVMASYWSPTFYNFMQVIKRSIDPNNILCPGLWKL</sequence>
<reference evidence="4" key="1">
    <citation type="submission" date="2018-01" db="EMBL/GenBank/DDBJ databases">
        <authorList>
            <person name="Regsiter A."/>
            <person name="William W."/>
        </authorList>
    </citation>
    <scope>NUCLEOTIDE SEQUENCE</scope>
    <source>
        <strain evidence="4">TRIP AH-1</strain>
    </source>
</reference>
<evidence type="ECO:0000259" key="3">
    <source>
        <dbReference type="Pfam" id="PF02913"/>
    </source>
</evidence>
<dbReference type="SUPFAM" id="SSF55103">
    <property type="entry name" value="FAD-linked oxidases, C-terminal domain"/>
    <property type="match status" value="1"/>
</dbReference>
<feature type="domain" description="FAD-binding oxidoreductase/transferase type 4 C-terminal" evidence="3">
    <location>
        <begin position="67"/>
        <end position="159"/>
    </location>
</feature>
<dbReference type="AlphaFoldDB" id="A0A445MZ69"/>
<name>A0A445MZ69_9BACT</name>
<gene>
    <name evidence="4" type="ORF">PITCH_A310001</name>
</gene>
<keyword evidence="2" id="KW-0274">FAD</keyword>
<dbReference type="InterPro" id="IPR016164">
    <property type="entry name" value="FAD-linked_Oxase-like_C"/>
</dbReference>
<organism evidence="4">
    <name type="scientific">uncultured Desulfobacterium sp</name>
    <dbReference type="NCBI Taxonomy" id="201089"/>
    <lineage>
        <taxon>Bacteria</taxon>
        <taxon>Pseudomonadati</taxon>
        <taxon>Thermodesulfobacteriota</taxon>
        <taxon>Desulfobacteria</taxon>
        <taxon>Desulfobacterales</taxon>
        <taxon>Desulfobacteriaceae</taxon>
        <taxon>Desulfobacterium</taxon>
        <taxon>environmental samples</taxon>
    </lineage>
</organism>
<dbReference type="Pfam" id="PF02913">
    <property type="entry name" value="FAD-oxidase_C"/>
    <property type="match status" value="1"/>
</dbReference>
<dbReference type="Gene3D" id="1.10.45.10">
    <property type="entry name" value="Vanillyl-alcohol Oxidase, Chain A, domain 4"/>
    <property type="match status" value="1"/>
</dbReference>